<feature type="compositionally biased region" description="Basic and acidic residues" evidence="1">
    <location>
        <begin position="162"/>
        <end position="174"/>
    </location>
</feature>
<evidence type="ECO:0000313" key="2">
    <source>
        <dbReference type="EMBL" id="KAL1117948.1"/>
    </source>
</evidence>
<sequence length="367" mass="41125">MDSRNRFGPMNPGQETKDHDVVGSNNQGTLPQRKSPSPKKEQLDLSLDNGVINLYTVGEDEDIIPTSQELTDSLLEVSQRNVDGAENEEKEPPQVLSSETETEVMSHSQSKKTNRSLKLPKKSPGKSPNKSFRRTISIDDSSSEDDGRNLPRKGLDANSNISRDKKESRSPEKRTVRHNLSLRRKTAETVNKKEVVEDTGGDVSLENNHNRNSEAGNNAEIDITAQSAHFPPLDLRVNCREQNTRLTRTFPKYEFTFWNKREDSVTVAFVGDSNVETAFLFSLDNSEPSKVLLTATACYLFHRPGHRFMMSYRMSGHRQLEKTAKAAGGEAISFSGRVEPNGSWRKRPKDGESTDRKIGYGTGNRQS</sequence>
<proteinExistence type="predicted"/>
<protein>
    <submittedName>
        <fullName evidence="2">Uncharacterized protein</fullName>
    </submittedName>
</protein>
<name>A0ABD0YFV1_9HEMI</name>
<feature type="region of interest" description="Disordered" evidence="1">
    <location>
        <begin position="1"/>
        <end position="178"/>
    </location>
</feature>
<organism evidence="2 3">
    <name type="scientific">Ranatra chinensis</name>
    <dbReference type="NCBI Taxonomy" id="642074"/>
    <lineage>
        <taxon>Eukaryota</taxon>
        <taxon>Metazoa</taxon>
        <taxon>Ecdysozoa</taxon>
        <taxon>Arthropoda</taxon>
        <taxon>Hexapoda</taxon>
        <taxon>Insecta</taxon>
        <taxon>Pterygota</taxon>
        <taxon>Neoptera</taxon>
        <taxon>Paraneoptera</taxon>
        <taxon>Hemiptera</taxon>
        <taxon>Heteroptera</taxon>
        <taxon>Panheteroptera</taxon>
        <taxon>Nepomorpha</taxon>
        <taxon>Nepidae</taxon>
        <taxon>Ranatrinae</taxon>
        <taxon>Ranatra</taxon>
    </lineage>
</organism>
<dbReference type="Proteomes" id="UP001558652">
    <property type="component" value="Unassembled WGS sequence"/>
</dbReference>
<feature type="compositionally biased region" description="Basic and acidic residues" evidence="1">
    <location>
        <begin position="145"/>
        <end position="155"/>
    </location>
</feature>
<feature type="region of interest" description="Disordered" evidence="1">
    <location>
        <begin position="327"/>
        <end position="367"/>
    </location>
</feature>
<comment type="caution">
    <text evidence="2">The sequence shown here is derived from an EMBL/GenBank/DDBJ whole genome shotgun (WGS) entry which is preliminary data.</text>
</comment>
<accession>A0ABD0YFV1</accession>
<feature type="compositionally biased region" description="Polar residues" evidence="1">
    <location>
        <begin position="65"/>
        <end position="81"/>
    </location>
</feature>
<feature type="compositionally biased region" description="Basic residues" evidence="1">
    <location>
        <begin position="109"/>
        <end position="124"/>
    </location>
</feature>
<feature type="compositionally biased region" description="Polar residues" evidence="1">
    <location>
        <begin position="95"/>
        <end position="108"/>
    </location>
</feature>
<reference evidence="2 3" key="1">
    <citation type="submission" date="2024-07" db="EMBL/GenBank/DDBJ databases">
        <title>Chromosome-level genome assembly of the water stick insect Ranatra chinensis (Heteroptera: Nepidae).</title>
        <authorList>
            <person name="Liu X."/>
        </authorList>
    </citation>
    <scope>NUCLEOTIDE SEQUENCE [LARGE SCALE GENOMIC DNA]</scope>
    <source>
        <strain evidence="2">Cailab_2021Rc</strain>
        <tissue evidence="2">Muscle</tissue>
    </source>
</reference>
<feature type="compositionally biased region" description="Basic and acidic residues" evidence="1">
    <location>
        <begin position="349"/>
        <end position="358"/>
    </location>
</feature>
<gene>
    <name evidence="2" type="ORF">AAG570_004261</name>
</gene>
<feature type="compositionally biased region" description="Polar residues" evidence="1">
    <location>
        <begin position="23"/>
        <end position="35"/>
    </location>
</feature>
<dbReference type="AlphaFoldDB" id="A0ABD0YFV1"/>
<dbReference type="EMBL" id="JBFDAA010000015">
    <property type="protein sequence ID" value="KAL1117948.1"/>
    <property type="molecule type" value="Genomic_DNA"/>
</dbReference>
<evidence type="ECO:0000256" key="1">
    <source>
        <dbReference type="SAM" id="MobiDB-lite"/>
    </source>
</evidence>
<evidence type="ECO:0000313" key="3">
    <source>
        <dbReference type="Proteomes" id="UP001558652"/>
    </source>
</evidence>
<keyword evidence="3" id="KW-1185">Reference proteome</keyword>